<reference evidence="1 2" key="1">
    <citation type="journal article" date="2023" name="Plants (Basel)">
        <title>Bridging the Gap: Combining Genomics and Transcriptomics Approaches to Understand Stylosanthes scabra, an Orphan Legume from the Brazilian Caatinga.</title>
        <authorList>
            <person name="Ferreira-Neto J.R.C."/>
            <person name="da Silva M.D."/>
            <person name="Binneck E."/>
            <person name="de Melo N.F."/>
            <person name="da Silva R.H."/>
            <person name="de Melo A.L.T.M."/>
            <person name="Pandolfi V."/>
            <person name="Bustamante F.O."/>
            <person name="Brasileiro-Vidal A.C."/>
            <person name="Benko-Iseppon A.M."/>
        </authorList>
    </citation>
    <scope>NUCLEOTIDE SEQUENCE [LARGE SCALE GENOMIC DNA]</scope>
    <source>
        <tissue evidence="1">Leaves</tissue>
    </source>
</reference>
<comment type="caution">
    <text evidence="1">The sequence shown here is derived from an EMBL/GenBank/DDBJ whole genome shotgun (WGS) entry which is preliminary data.</text>
</comment>
<gene>
    <name evidence="1" type="ORF">PIB30_073530</name>
</gene>
<evidence type="ECO:0000313" key="2">
    <source>
        <dbReference type="Proteomes" id="UP001341840"/>
    </source>
</evidence>
<sequence>MSKNSGAAFIAVAARNLESDASCPVRLYTSFNDFGCFIEMMAWHFSRLASIPRLVNHEAKEFSGFDCESALRRVESHLVFPEFAENLLQVWDEVFFSLCLDEHVIHVYF</sequence>
<name>A0ABU6SPI1_9FABA</name>
<dbReference type="Proteomes" id="UP001341840">
    <property type="component" value="Unassembled WGS sequence"/>
</dbReference>
<organism evidence="1 2">
    <name type="scientific">Stylosanthes scabra</name>
    <dbReference type="NCBI Taxonomy" id="79078"/>
    <lineage>
        <taxon>Eukaryota</taxon>
        <taxon>Viridiplantae</taxon>
        <taxon>Streptophyta</taxon>
        <taxon>Embryophyta</taxon>
        <taxon>Tracheophyta</taxon>
        <taxon>Spermatophyta</taxon>
        <taxon>Magnoliopsida</taxon>
        <taxon>eudicotyledons</taxon>
        <taxon>Gunneridae</taxon>
        <taxon>Pentapetalae</taxon>
        <taxon>rosids</taxon>
        <taxon>fabids</taxon>
        <taxon>Fabales</taxon>
        <taxon>Fabaceae</taxon>
        <taxon>Papilionoideae</taxon>
        <taxon>50 kb inversion clade</taxon>
        <taxon>dalbergioids sensu lato</taxon>
        <taxon>Dalbergieae</taxon>
        <taxon>Pterocarpus clade</taxon>
        <taxon>Stylosanthes</taxon>
    </lineage>
</organism>
<protein>
    <submittedName>
        <fullName evidence="1">Uncharacterized protein</fullName>
    </submittedName>
</protein>
<keyword evidence="2" id="KW-1185">Reference proteome</keyword>
<proteinExistence type="predicted"/>
<accession>A0ABU6SPI1</accession>
<dbReference type="EMBL" id="JASCZI010061309">
    <property type="protein sequence ID" value="MED6138346.1"/>
    <property type="molecule type" value="Genomic_DNA"/>
</dbReference>
<evidence type="ECO:0000313" key="1">
    <source>
        <dbReference type="EMBL" id="MED6138346.1"/>
    </source>
</evidence>